<comment type="caution">
    <text evidence="3">The sequence shown here is derived from an EMBL/GenBank/DDBJ whole genome shotgun (WGS) entry which is preliminary data.</text>
</comment>
<dbReference type="PANTHER" id="PTHR34068:SF2">
    <property type="entry name" value="UPF0145 PROTEIN SCO3412"/>
    <property type="match status" value="1"/>
</dbReference>
<keyword evidence="4" id="KW-1185">Reference proteome</keyword>
<dbReference type="RefSeq" id="WP_148621814.1">
    <property type="nucleotide sequence ID" value="NZ_SDGZ01000004.1"/>
</dbReference>
<dbReference type="EMBL" id="SDGZ01000004">
    <property type="protein sequence ID" value="TYC50904.1"/>
    <property type="molecule type" value="Genomic_DNA"/>
</dbReference>
<dbReference type="PANTHER" id="PTHR34068">
    <property type="entry name" value="UPF0145 PROTEIN YBJQ"/>
    <property type="match status" value="1"/>
</dbReference>
<comment type="similarity">
    <text evidence="1 2">Belongs to the UPF0145 family.</text>
</comment>
<reference evidence="3 4" key="1">
    <citation type="submission" date="2019-01" db="EMBL/GenBank/DDBJ databases">
        <title>Weissella sp. nov., a novel lactic acid bacterium isolated from animal feces.</title>
        <authorList>
            <person name="Wang L.-T."/>
        </authorList>
    </citation>
    <scope>NUCLEOTIDE SEQUENCE [LARGE SCALE GENOMIC DNA]</scope>
    <source>
        <strain evidence="3 4">8H-2</strain>
    </source>
</reference>
<dbReference type="AlphaFoldDB" id="A0A6C2CA84"/>
<evidence type="ECO:0000256" key="2">
    <source>
        <dbReference type="HAMAP-Rule" id="MF_00338"/>
    </source>
</evidence>
<dbReference type="OrthoDB" id="9796448at2"/>
<dbReference type="InterPro" id="IPR035439">
    <property type="entry name" value="UPF0145_dom_sf"/>
</dbReference>
<dbReference type="Gene3D" id="3.30.110.70">
    <property type="entry name" value="Hypothetical protein apc22750. Chain B"/>
    <property type="match status" value="1"/>
</dbReference>
<gene>
    <name evidence="3" type="ORF">ESZ50_01420</name>
</gene>
<dbReference type="SUPFAM" id="SSF117782">
    <property type="entry name" value="YbjQ-like"/>
    <property type="match status" value="1"/>
</dbReference>
<accession>A0A6C2CA84</accession>
<evidence type="ECO:0000256" key="1">
    <source>
        <dbReference type="ARBA" id="ARBA00010751"/>
    </source>
</evidence>
<dbReference type="HAMAP" id="MF_00338">
    <property type="entry name" value="UPF0145"/>
    <property type="match status" value="1"/>
</dbReference>
<protein>
    <recommendedName>
        <fullName evidence="2">UPF0145 protein ESZ50_01420</fullName>
    </recommendedName>
</protein>
<organism evidence="3 4">
    <name type="scientific">Weissella muntiaci</name>
    <dbReference type="NCBI Taxonomy" id="2508881"/>
    <lineage>
        <taxon>Bacteria</taxon>
        <taxon>Bacillati</taxon>
        <taxon>Bacillota</taxon>
        <taxon>Bacilli</taxon>
        <taxon>Lactobacillales</taxon>
        <taxon>Lactobacillaceae</taxon>
        <taxon>Weissella</taxon>
    </lineage>
</organism>
<dbReference type="Proteomes" id="UP000371977">
    <property type="component" value="Unassembled WGS sequence"/>
</dbReference>
<proteinExistence type="inferred from homology"/>
<name>A0A6C2CA84_9LACO</name>
<dbReference type="InterPro" id="IPR002765">
    <property type="entry name" value="UPF0145_YbjQ-like"/>
</dbReference>
<sequence length="108" mass="11679">MNNILVVTTENIAGYKVTETFGEVFGLTSRSRNAVSSFGQGLKSLVGGEIKGYTKLQHDSREEAVNRLKEDAARLGANAVIMFRFDTTTSEIGESVTAYGTAVTIEKI</sequence>
<evidence type="ECO:0000313" key="4">
    <source>
        <dbReference type="Proteomes" id="UP000371977"/>
    </source>
</evidence>
<evidence type="ECO:0000313" key="3">
    <source>
        <dbReference type="EMBL" id="TYC50904.1"/>
    </source>
</evidence>
<dbReference type="Pfam" id="PF01906">
    <property type="entry name" value="YbjQ_1"/>
    <property type="match status" value="1"/>
</dbReference>